<sequence length="132" mass="14757">MIILASHGQFAEGLKQTAELIMGEQKNLFAFSAYCNGVDSVKELIRQKILVANENESIYILTDILGGSVNTEVLSLLNEFPDITVYSGMNLPLLIELLTISHLDLYQTLDDARKSIVLVNELLHHQIKEDDL</sequence>
<evidence type="ECO:0000256" key="2">
    <source>
        <dbReference type="ARBA" id="ARBA00022448"/>
    </source>
</evidence>
<keyword evidence="2" id="KW-0813">Transport</keyword>
<evidence type="ECO:0000256" key="4">
    <source>
        <dbReference type="ARBA" id="ARBA00022597"/>
    </source>
</evidence>
<keyword evidence="4 9" id="KW-0762">Sugar transport</keyword>
<dbReference type="InterPro" id="IPR033887">
    <property type="entry name" value="PTS_IIA_man"/>
</dbReference>
<evidence type="ECO:0000313" key="10">
    <source>
        <dbReference type="Proteomes" id="UP000509410"/>
    </source>
</evidence>
<dbReference type="PROSITE" id="PS51096">
    <property type="entry name" value="PTS_EIIA_TYPE_4"/>
    <property type="match status" value="1"/>
</dbReference>
<evidence type="ECO:0000256" key="3">
    <source>
        <dbReference type="ARBA" id="ARBA00022490"/>
    </source>
</evidence>
<dbReference type="InterPro" id="IPR051471">
    <property type="entry name" value="Bacterial_PTS_sugar_comp"/>
</dbReference>
<keyword evidence="3" id="KW-0963">Cytoplasm</keyword>
<accession>A0A7H8V9J0</accession>
<dbReference type="AlphaFoldDB" id="A0A7H8V9J0"/>
<keyword evidence="5" id="KW-0808">Transferase</keyword>
<reference evidence="9 10" key="1">
    <citation type="submission" date="2019-05" db="EMBL/GenBank/DDBJ databases">
        <title>The organization of the Streptococcus sanguinis genomes.</title>
        <authorList>
            <person name="Wu C.H."/>
            <person name="Chen Y.Y.M."/>
            <person name="Wang H.Y."/>
        </authorList>
    </citation>
    <scope>NUCLEOTIDE SEQUENCE [LARGE SCALE GENOMIC DNA]</scope>
    <source>
        <strain evidence="9 10">CGMH010</strain>
    </source>
</reference>
<dbReference type="InterPro" id="IPR036662">
    <property type="entry name" value="PTS_EIIA_man-typ_sf"/>
</dbReference>
<organism evidence="9 10">
    <name type="scientific">Streptococcus sanguinis</name>
    <dbReference type="NCBI Taxonomy" id="1305"/>
    <lineage>
        <taxon>Bacteria</taxon>
        <taxon>Bacillati</taxon>
        <taxon>Bacillota</taxon>
        <taxon>Bacilli</taxon>
        <taxon>Lactobacillales</taxon>
        <taxon>Streptococcaceae</taxon>
        <taxon>Streptococcus</taxon>
    </lineage>
</organism>
<name>A0A7H8V9J0_STRSA</name>
<dbReference type="PANTHER" id="PTHR33799:SF1">
    <property type="entry name" value="PTS SYSTEM MANNOSE-SPECIFIC EIIAB COMPONENT-RELATED"/>
    <property type="match status" value="1"/>
</dbReference>
<dbReference type="CDD" id="cd00006">
    <property type="entry name" value="PTS_IIA_man"/>
    <property type="match status" value="1"/>
</dbReference>
<proteinExistence type="predicted"/>
<evidence type="ECO:0000256" key="1">
    <source>
        <dbReference type="ARBA" id="ARBA00004496"/>
    </source>
</evidence>
<dbReference type="SUPFAM" id="SSF53062">
    <property type="entry name" value="PTS system fructose IIA component-like"/>
    <property type="match status" value="1"/>
</dbReference>
<evidence type="ECO:0000256" key="6">
    <source>
        <dbReference type="ARBA" id="ARBA00022683"/>
    </source>
</evidence>
<evidence type="ECO:0000259" key="8">
    <source>
        <dbReference type="PROSITE" id="PS51096"/>
    </source>
</evidence>
<evidence type="ECO:0000256" key="7">
    <source>
        <dbReference type="ARBA" id="ARBA00022777"/>
    </source>
</evidence>
<keyword evidence="6" id="KW-0598">Phosphotransferase system</keyword>
<dbReference type="InterPro" id="IPR004701">
    <property type="entry name" value="PTS_EIIA_man-typ"/>
</dbReference>
<dbReference type="GO" id="GO:0009401">
    <property type="term" value="P:phosphoenolpyruvate-dependent sugar phosphotransferase system"/>
    <property type="evidence" value="ECO:0007669"/>
    <property type="project" value="UniProtKB-KW"/>
</dbReference>
<evidence type="ECO:0000313" key="9">
    <source>
        <dbReference type="EMBL" id="QLB53021.1"/>
    </source>
</evidence>
<comment type="subcellular location">
    <subcellularLocation>
        <location evidence="1">Cytoplasm</location>
    </subcellularLocation>
</comment>
<dbReference type="Gene3D" id="3.40.50.510">
    <property type="entry name" value="Phosphotransferase system, mannose-type IIA component"/>
    <property type="match status" value="1"/>
</dbReference>
<protein>
    <submittedName>
        <fullName evidence="9">PTS sugar transporter subunit IIA</fullName>
    </submittedName>
</protein>
<feature type="domain" description="PTS EIIA type-4" evidence="8">
    <location>
        <begin position="1"/>
        <end position="116"/>
    </location>
</feature>
<dbReference type="GO" id="GO:0016301">
    <property type="term" value="F:kinase activity"/>
    <property type="evidence" value="ECO:0007669"/>
    <property type="project" value="UniProtKB-KW"/>
</dbReference>
<keyword evidence="7" id="KW-0418">Kinase</keyword>
<dbReference type="Pfam" id="PF03610">
    <property type="entry name" value="EIIA-man"/>
    <property type="match status" value="1"/>
</dbReference>
<dbReference type="EMBL" id="CP040556">
    <property type="protein sequence ID" value="QLB53021.1"/>
    <property type="molecule type" value="Genomic_DNA"/>
</dbReference>
<dbReference type="PANTHER" id="PTHR33799">
    <property type="entry name" value="PTS PERMEASE-RELATED-RELATED"/>
    <property type="match status" value="1"/>
</dbReference>
<gene>
    <name evidence="9" type="ORF">FFV08_10720</name>
</gene>
<evidence type="ECO:0000256" key="5">
    <source>
        <dbReference type="ARBA" id="ARBA00022679"/>
    </source>
</evidence>
<dbReference type="Proteomes" id="UP000509410">
    <property type="component" value="Chromosome"/>
</dbReference>
<dbReference type="GO" id="GO:0005737">
    <property type="term" value="C:cytoplasm"/>
    <property type="evidence" value="ECO:0007669"/>
    <property type="project" value="UniProtKB-SubCell"/>
</dbReference>
<dbReference type="GO" id="GO:0016020">
    <property type="term" value="C:membrane"/>
    <property type="evidence" value="ECO:0007669"/>
    <property type="project" value="InterPro"/>
</dbReference>